<feature type="transmembrane region" description="Helical" evidence="1">
    <location>
        <begin position="136"/>
        <end position="164"/>
    </location>
</feature>
<dbReference type="AlphaFoldDB" id="A0ABD6C7F2"/>
<dbReference type="InterPro" id="IPR055952">
    <property type="entry name" value="DUF7530"/>
</dbReference>
<reference evidence="2 3" key="1">
    <citation type="journal article" date="2019" name="Int. J. Syst. Evol. Microbiol.">
        <title>The Global Catalogue of Microorganisms (GCM) 10K type strain sequencing project: providing services to taxonomists for standard genome sequencing and annotation.</title>
        <authorList>
            <consortium name="The Broad Institute Genomics Platform"/>
            <consortium name="The Broad Institute Genome Sequencing Center for Infectious Disease"/>
            <person name="Wu L."/>
            <person name="Ma J."/>
        </authorList>
    </citation>
    <scope>NUCLEOTIDE SEQUENCE [LARGE SCALE GENOMIC DNA]</scope>
    <source>
        <strain evidence="2 3">CGMCC 1.12125</strain>
    </source>
</reference>
<keyword evidence="1" id="KW-0812">Transmembrane</keyword>
<name>A0ABD6C7F2_9EURY</name>
<dbReference type="EMBL" id="JBHUDJ010000002">
    <property type="protein sequence ID" value="MFD1586213.1"/>
    <property type="molecule type" value="Genomic_DNA"/>
</dbReference>
<dbReference type="RefSeq" id="WP_247376347.1">
    <property type="nucleotide sequence ID" value="NZ_JALLGV010000002.1"/>
</dbReference>
<comment type="caution">
    <text evidence="2">The sequence shown here is derived from an EMBL/GenBank/DDBJ whole genome shotgun (WGS) entry which is preliminary data.</text>
</comment>
<evidence type="ECO:0000256" key="1">
    <source>
        <dbReference type="SAM" id="Phobius"/>
    </source>
</evidence>
<organism evidence="2 3">
    <name type="scientific">Halorientalis brevis</name>
    <dbReference type="NCBI Taxonomy" id="1126241"/>
    <lineage>
        <taxon>Archaea</taxon>
        <taxon>Methanobacteriati</taxon>
        <taxon>Methanobacteriota</taxon>
        <taxon>Stenosarchaea group</taxon>
        <taxon>Halobacteria</taxon>
        <taxon>Halobacteriales</taxon>
        <taxon>Haloarculaceae</taxon>
        <taxon>Halorientalis</taxon>
    </lineage>
</organism>
<accession>A0ABD6C7F2</accession>
<feature type="transmembrane region" description="Helical" evidence="1">
    <location>
        <begin position="53"/>
        <end position="69"/>
    </location>
</feature>
<feature type="transmembrane region" description="Helical" evidence="1">
    <location>
        <begin position="90"/>
        <end position="116"/>
    </location>
</feature>
<keyword evidence="1" id="KW-0472">Membrane</keyword>
<proteinExistence type="predicted"/>
<evidence type="ECO:0000313" key="2">
    <source>
        <dbReference type="EMBL" id="MFD1586213.1"/>
    </source>
</evidence>
<keyword evidence="3" id="KW-1185">Reference proteome</keyword>
<dbReference type="Pfam" id="PF24374">
    <property type="entry name" value="DUF7530"/>
    <property type="match status" value="1"/>
</dbReference>
<evidence type="ECO:0000313" key="3">
    <source>
        <dbReference type="Proteomes" id="UP001597119"/>
    </source>
</evidence>
<protein>
    <submittedName>
        <fullName evidence="2">Uncharacterized protein</fullName>
    </submittedName>
</protein>
<gene>
    <name evidence="2" type="ORF">ACFR9U_04410</name>
</gene>
<dbReference type="Proteomes" id="UP001597119">
    <property type="component" value="Unassembled WGS sequence"/>
</dbReference>
<keyword evidence="1" id="KW-1133">Transmembrane helix</keyword>
<sequence length="240" mass="25978">MTDPDYGETWAYESIIGALPGIDVSTRLAVLIQFVVFEAAVLVFAAVYDLWSAVPAATAAVVVATAGSIEMVRIGRVARRAAVPDAYRRLLFGSSIEVVLTVLAFVALITHLFVFAPRYAEVAPLTRLFGPDPPVVVVYLTLLVLWDLCYRIGTGWWASVVALWRTARYECDPETAATLQRADLETMGFGLLQLVLVPFLVDFPVLAVAVLGHVLAVTLVTGTSVVLLRRQTASETATPI</sequence>
<feature type="transmembrane region" description="Helical" evidence="1">
    <location>
        <begin position="207"/>
        <end position="228"/>
    </location>
</feature>